<feature type="region of interest" description="Disordered" evidence="1">
    <location>
        <begin position="797"/>
        <end position="836"/>
    </location>
</feature>
<reference evidence="2 3" key="1">
    <citation type="submission" date="2016-07" db="EMBL/GenBank/DDBJ databases">
        <title>Draft Genome Sequence of Methylobrevis pamukkalensis PK2.</title>
        <authorList>
            <person name="Vasilenko O.V."/>
            <person name="Doronina N.V."/>
            <person name="Shmareva M.N."/>
            <person name="Tarlachkov S.V."/>
            <person name="Mustakhimov I."/>
            <person name="Trotsenko Y.A."/>
        </authorList>
    </citation>
    <scope>NUCLEOTIDE SEQUENCE [LARGE SCALE GENOMIC DNA]</scope>
    <source>
        <strain evidence="2 3">PK2</strain>
    </source>
</reference>
<organism evidence="2 3">
    <name type="scientific">Methylobrevis pamukkalensis</name>
    <dbReference type="NCBI Taxonomy" id="1439726"/>
    <lineage>
        <taxon>Bacteria</taxon>
        <taxon>Pseudomonadati</taxon>
        <taxon>Pseudomonadota</taxon>
        <taxon>Alphaproteobacteria</taxon>
        <taxon>Hyphomicrobiales</taxon>
        <taxon>Pleomorphomonadaceae</taxon>
        <taxon>Methylobrevis</taxon>
    </lineage>
</organism>
<accession>A0A1E3GYZ1</accession>
<evidence type="ECO:0008006" key="4">
    <source>
        <dbReference type="Google" id="ProtNLM"/>
    </source>
</evidence>
<sequence length="836" mass="89263">MEQPAAPFEEKAVKVEIQRIGTVNRLTFTYKTPVDAALFSRGGALWMVFDDAMPIDLGPLQAGLAGIARRIEPISVNGAQALRIEMADPLLASLDADGTYWVVTIGDMVARPTRPLPVMRSVRPDGRAALDIPYDGAGRAIEVVDPAAGDRIVVVTGKGDPRGLIKPQSFTDVEALSSAYGLAFVPRVDDLEVQVRQGSGVAVERPAGLNISLSFPSRDTGFDAGGDGQALATGGFDLAAAAVPPAEFWPTRKALQLDISAAQDIEGRAAAWRRLIALYMAEGLGPEAEAALDVLGSLRPEEAENVDFKLQMAGAKVLSHKPAEALSLLADEDLEASPEAAVWRTIAAEDNRNHAEARRSQPRGETVIGAFPKTLQNRFLLASARAAVGVNDFGAAVSAIRQIDRAGLDRNDALAVDILNARMADANARAVDALSLLNRVVLQGDGAEAAEATLRLVRIQHREGILTVPQAIDRLEGLAASWRGDEIELQALRLLAQLSVENGDWRRGFEAMRTANLVNADSDTTRLISNEMSAAFAALYLDGKAAEMEPLKALALYYDFKELTPIGHRGDEMVRKLADRLVDVDLLDQAAALLQHQVDHRLKGAARAQVAADLAMVQLLDRRPDRALAVLGRTRQAQLPASIERQRRLVEAKALADTGKTDLALEMVGSLSGIDADRLVADTLWSAARYQKAGEQFERLLAARWSDAVPLTDIEQVEVLKTAISYALAPDPIGLDRLRGKFAAKMATSPKAAIFDAVTGPIDVSGHEFRVIAANIAAIDTMRAFLADYRSQFVDRGPADGPEVMPAAPEPAPAPAPANVSDAPEAAAPGEAVGQG</sequence>
<name>A0A1E3GYZ1_9HYPH</name>
<dbReference type="OrthoDB" id="7431909at2"/>
<evidence type="ECO:0000256" key="1">
    <source>
        <dbReference type="SAM" id="MobiDB-lite"/>
    </source>
</evidence>
<gene>
    <name evidence="2" type="ORF">A6302_04164</name>
</gene>
<dbReference type="AlphaFoldDB" id="A0A1E3GYZ1"/>
<dbReference type="EMBL" id="MCRJ01000163">
    <property type="protein sequence ID" value="ODN68541.1"/>
    <property type="molecule type" value="Genomic_DNA"/>
</dbReference>
<evidence type="ECO:0000313" key="2">
    <source>
        <dbReference type="EMBL" id="ODN68541.1"/>
    </source>
</evidence>
<protein>
    <recommendedName>
        <fullName evidence="4">Tetratricopeptide repeat protein</fullName>
    </recommendedName>
</protein>
<comment type="caution">
    <text evidence="2">The sequence shown here is derived from an EMBL/GenBank/DDBJ whole genome shotgun (WGS) entry which is preliminary data.</text>
</comment>
<feature type="compositionally biased region" description="Low complexity" evidence="1">
    <location>
        <begin position="823"/>
        <end position="836"/>
    </location>
</feature>
<dbReference type="PATRIC" id="fig|1439726.3.peg.4407"/>
<evidence type="ECO:0000313" key="3">
    <source>
        <dbReference type="Proteomes" id="UP000094622"/>
    </source>
</evidence>
<dbReference type="Proteomes" id="UP000094622">
    <property type="component" value="Unassembled WGS sequence"/>
</dbReference>
<proteinExistence type="predicted"/>
<keyword evidence="3" id="KW-1185">Reference proteome</keyword>